<reference evidence="1" key="2">
    <citation type="submission" date="2004-02" db="EMBL/GenBank/DDBJ databases">
        <authorList>
            <consortium name="Genoscope"/>
            <consortium name="Whitehead Institute Centre for Genome Research"/>
        </authorList>
    </citation>
    <scope>NUCLEOTIDE SEQUENCE</scope>
</reference>
<sequence length="110" mass="11793">PASIHSWTLISTCHRGMQWTRAASAQVTTTLNKLSKLTQTIKASQCAKATDGEGSVASLSPAHTVSSVPWPGSVEALSPYSLQVSPCCLLFVLLSCAHLTFNFQCKCHRC</sequence>
<name>Q4RAW0_TETNG</name>
<evidence type="ECO:0000313" key="1">
    <source>
        <dbReference type="EMBL" id="CAG14473.1"/>
    </source>
</evidence>
<accession>Q4RAW0</accession>
<dbReference type="AlphaFoldDB" id="Q4RAW0"/>
<protein>
    <submittedName>
        <fullName evidence="1">Chromosome 1 SCAF22788, whole genome shotgun sequence</fullName>
    </submittedName>
</protein>
<reference evidence="1" key="1">
    <citation type="journal article" date="2004" name="Nature">
        <title>Genome duplication in the teleost fish Tetraodon nigroviridis reveals the early vertebrate proto-karyotype.</title>
        <authorList>
            <person name="Jaillon O."/>
            <person name="Aury J.-M."/>
            <person name="Brunet F."/>
            <person name="Petit J.-L."/>
            <person name="Stange-Thomann N."/>
            <person name="Mauceli E."/>
            <person name="Bouneau L."/>
            <person name="Fischer C."/>
            <person name="Ozouf-Costaz C."/>
            <person name="Bernot A."/>
            <person name="Nicaud S."/>
            <person name="Jaffe D."/>
            <person name="Fisher S."/>
            <person name="Lutfalla G."/>
            <person name="Dossat C."/>
            <person name="Segurens B."/>
            <person name="Dasilva C."/>
            <person name="Salanoubat M."/>
            <person name="Levy M."/>
            <person name="Boudet N."/>
            <person name="Castellano S."/>
            <person name="Anthouard V."/>
            <person name="Jubin C."/>
            <person name="Castelli V."/>
            <person name="Katinka M."/>
            <person name="Vacherie B."/>
            <person name="Biemont C."/>
            <person name="Skalli Z."/>
            <person name="Cattolico L."/>
            <person name="Poulain J."/>
            <person name="De Berardinis V."/>
            <person name="Cruaud C."/>
            <person name="Duprat S."/>
            <person name="Brottier P."/>
            <person name="Coutanceau J.-P."/>
            <person name="Gouzy J."/>
            <person name="Parra G."/>
            <person name="Lardier G."/>
            <person name="Chapple C."/>
            <person name="McKernan K.J."/>
            <person name="McEwan P."/>
            <person name="Bosak S."/>
            <person name="Kellis M."/>
            <person name="Volff J.-N."/>
            <person name="Guigo R."/>
            <person name="Zody M.C."/>
            <person name="Mesirov J."/>
            <person name="Lindblad-Toh K."/>
            <person name="Birren B."/>
            <person name="Nusbaum C."/>
            <person name="Kahn D."/>
            <person name="Robinson-Rechavi M."/>
            <person name="Laudet V."/>
            <person name="Schachter V."/>
            <person name="Quetier F."/>
            <person name="Saurin W."/>
            <person name="Scarpelli C."/>
            <person name="Wincker P."/>
            <person name="Lander E.S."/>
            <person name="Weissenbach J."/>
            <person name="Roest Crollius H."/>
        </authorList>
    </citation>
    <scope>NUCLEOTIDE SEQUENCE [LARGE SCALE GENOMIC DNA]</scope>
</reference>
<proteinExistence type="predicted"/>
<dbReference type="EMBL" id="CAAE01022788">
    <property type="protein sequence ID" value="CAG14473.1"/>
    <property type="molecule type" value="Genomic_DNA"/>
</dbReference>
<gene>
    <name evidence="1" type="ORF">GSTENG00038403001</name>
</gene>
<dbReference type="KEGG" id="tng:GSTEN00038403G001"/>
<organism evidence="1">
    <name type="scientific">Tetraodon nigroviridis</name>
    <name type="common">Spotted green pufferfish</name>
    <name type="synonym">Chelonodon nigroviridis</name>
    <dbReference type="NCBI Taxonomy" id="99883"/>
    <lineage>
        <taxon>Eukaryota</taxon>
        <taxon>Metazoa</taxon>
        <taxon>Chordata</taxon>
        <taxon>Craniata</taxon>
        <taxon>Vertebrata</taxon>
        <taxon>Euteleostomi</taxon>
        <taxon>Actinopterygii</taxon>
        <taxon>Neopterygii</taxon>
        <taxon>Teleostei</taxon>
        <taxon>Neoteleostei</taxon>
        <taxon>Acanthomorphata</taxon>
        <taxon>Eupercaria</taxon>
        <taxon>Tetraodontiformes</taxon>
        <taxon>Tetradontoidea</taxon>
        <taxon>Tetraodontidae</taxon>
        <taxon>Tetraodon</taxon>
    </lineage>
</organism>
<feature type="non-terminal residue" evidence="1">
    <location>
        <position position="1"/>
    </location>
</feature>